<dbReference type="GO" id="GO:0003677">
    <property type="term" value="F:DNA binding"/>
    <property type="evidence" value="ECO:0007669"/>
    <property type="project" value="UniProtKB-KW"/>
</dbReference>
<dbReference type="GO" id="GO:0006310">
    <property type="term" value="P:DNA recombination"/>
    <property type="evidence" value="ECO:0007669"/>
    <property type="project" value="UniProtKB-KW"/>
</dbReference>
<dbReference type="Proteomes" id="UP000320580">
    <property type="component" value="Chromosome"/>
</dbReference>
<sequence>MNDRAPERDLSRLAVPRWGRLVETGDRYEPYRLVDADGAAVAPVEVFFQELLAGGKAAATVRSYGMDLLRWWRFLHAVEVSWNRATRMDARDFSCWIQLTVKPRATAAKRRPARTVGAPNPVTGKTSPGLGYAPSTVAHSETVLRRFYDLHRDAGSGPLLNPFPLELARRSGRAHAHHNPMDAWAPERTGRYRPTVPRRIPRSIPDEWFNTLFAALPSNRDRAMIAFWISSGVRASELIGVRQCDVDPGQQLISVVRKGSRARQQVPASADAFVWLRLYQQELHGLVPRGRTQPVWWTLRRPFQPLTYHGAHRMFERVNATIGADWTLHDLRHSAAARMVRDPALTLTDVQWVLGHAHLTTTEIYLAPRQDEVVAGVLAHHARQADRHAEPVPPPPAPGYDPEAMDVLFGRSS</sequence>
<keyword evidence="1" id="KW-0229">DNA integration</keyword>
<keyword evidence="3" id="KW-0233">DNA recombination</keyword>
<dbReference type="InterPro" id="IPR013762">
    <property type="entry name" value="Integrase-like_cat_sf"/>
</dbReference>
<dbReference type="Gene3D" id="1.10.443.10">
    <property type="entry name" value="Intergrase catalytic core"/>
    <property type="match status" value="1"/>
</dbReference>
<evidence type="ECO:0000256" key="1">
    <source>
        <dbReference type="ARBA" id="ARBA00022908"/>
    </source>
</evidence>
<feature type="domain" description="Tyr recombinase" evidence="5">
    <location>
        <begin position="199"/>
        <end position="379"/>
    </location>
</feature>
<evidence type="ECO:0000256" key="2">
    <source>
        <dbReference type="ARBA" id="ARBA00023125"/>
    </source>
</evidence>
<evidence type="ECO:0000313" key="6">
    <source>
        <dbReference type="EMBL" id="QDY81387.1"/>
    </source>
</evidence>
<evidence type="ECO:0000313" key="7">
    <source>
        <dbReference type="Proteomes" id="UP000320580"/>
    </source>
</evidence>
<dbReference type="PANTHER" id="PTHR30349">
    <property type="entry name" value="PHAGE INTEGRASE-RELATED"/>
    <property type="match status" value="1"/>
</dbReference>
<feature type="region of interest" description="Disordered" evidence="4">
    <location>
        <begin position="108"/>
        <end position="131"/>
    </location>
</feature>
<protein>
    <submittedName>
        <fullName evidence="6">Tyrosine-type recombinase/integrase</fullName>
    </submittedName>
</protein>
<dbReference type="InterPro" id="IPR010998">
    <property type="entry name" value="Integrase_recombinase_N"/>
</dbReference>
<dbReference type="InterPro" id="IPR002104">
    <property type="entry name" value="Integrase_catalytic"/>
</dbReference>
<dbReference type="InterPro" id="IPR011010">
    <property type="entry name" value="DNA_brk_join_enz"/>
</dbReference>
<dbReference type="PANTHER" id="PTHR30349:SF81">
    <property type="entry name" value="TYROSINE RECOMBINASE XERC"/>
    <property type="match status" value="1"/>
</dbReference>
<dbReference type="SUPFAM" id="SSF56349">
    <property type="entry name" value="DNA breaking-rejoining enzymes"/>
    <property type="match status" value="1"/>
</dbReference>
<dbReference type="PROSITE" id="PS51898">
    <property type="entry name" value="TYR_RECOMBINASE"/>
    <property type="match status" value="1"/>
</dbReference>
<dbReference type="Pfam" id="PF02899">
    <property type="entry name" value="Phage_int_SAM_1"/>
    <property type="match status" value="1"/>
</dbReference>
<evidence type="ECO:0000259" key="5">
    <source>
        <dbReference type="PROSITE" id="PS51898"/>
    </source>
</evidence>
<evidence type="ECO:0000256" key="4">
    <source>
        <dbReference type="SAM" id="MobiDB-lite"/>
    </source>
</evidence>
<organism evidence="6 7">
    <name type="scientific">Streptomyces qinzhouensis</name>
    <dbReference type="NCBI Taxonomy" id="2599401"/>
    <lineage>
        <taxon>Bacteria</taxon>
        <taxon>Bacillati</taxon>
        <taxon>Actinomycetota</taxon>
        <taxon>Actinomycetes</taxon>
        <taxon>Kitasatosporales</taxon>
        <taxon>Streptomycetaceae</taxon>
        <taxon>Streptomyces</taxon>
    </lineage>
</organism>
<proteinExistence type="predicted"/>
<dbReference type="EMBL" id="CP042266">
    <property type="protein sequence ID" value="QDY81387.1"/>
    <property type="molecule type" value="Genomic_DNA"/>
</dbReference>
<dbReference type="KEGG" id="sqz:FQU76_29630"/>
<keyword evidence="2" id="KW-0238">DNA-binding</keyword>
<dbReference type="AlphaFoldDB" id="A0A5B8JIE5"/>
<dbReference type="InterPro" id="IPR004107">
    <property type="entry name" value="Integrase_SAM-like_N"/>
</dbReference>
<dbReference type="Pfam" id="PF00589">
    <property type="entry name" value="Phage_integrase"/>
    <property type="match status" value="1"/>
</dbReference>
<dbReference type="GO" id="GO:0015074">
    <property type="term" value="P:DNA integration"/>
    <property type="evidence" value="ECO:0007669"/>
    <property type="project" value="UniProtKB-KW"/>
</dbReference>
<dbReference type="OrthoDB" id="3216232at2"/>
<dbReference type="Gene3D" id="1.10.150.130">
    <property type="match status" value="1"/>
</dbReference>
<dbReference type="InterPro" id="IPR050090">
    <property type="entry name" value="Tyrosine_recombinase_XerCD"/>
</dbReference>
<gene>
    <name evidence="6" type="ORF">FQU76_29630</name>
</gene>
<keyword evidence="7" id="KW-1185">Reference proteome</keyword>
<feature type="region of interest" description="Disordered" evidence="4">
    <location>
        <begin position="383"/>
        <end position="413"/>
    </location>
</feature>
<accession>A0A5B8JIE5</accession>
<name>A0A5B8JIE5_9ACTN</name>
<reference evidence="6 7" key="1">
    <citation type="submission" date="2019-07" db="EMBL/GenBank/DDBJ databases">
        <authorList>
            <person name="Zhu P."/>
        </authorList>
    </citation>
    <scope>NUCLEOTIDE SEQUENCE [LARGE SCALE GENOMIC DNA]</scope>
    <source>
        <strain evidence="6 7">SSL-25</strain>
    </source>
</reference>
<evidence type="ECO:0000256" key="3">
    <source>
        <dbReference type="ARBA" id="ARBA00023172"/>
    </source>
</evidence>
<dbReference type="RefSeq" id="WP_146484681.1">
    <property type="nucleotide sequence ID" value="NZ_CP042266.1"/>
</dbReference>
<dbReference type="CDD" id="cd00397">
    <property type="entry name" value="DNA_BRE_C"/>
    <property type="match status" value="1"/>
</dbReference>